<organism evidence="9 10">
    <name type="scientific">Lysinibacter cavernae</name>
    <dbReference type="NCBI Taxonomy" id="1640652"/>
    <lineage>
        <taxon>Bacteria</taxon>
        <taxon>Bacillati</taxon>
        <taxon>Actinomycetota</taxon>
        <taxon>Actinomycetes</taxon>
        <taxon>Micrococcales</taxon>
        <taxon>Microbacteriaceae</taxon>
        <taxon>Lysinibacter</taxon>
    </lineage>
</organism>
<feature type="transmembrane region" description="Helical" evidence="7">
    <location>
        <begin position="370"/>
        <end position="390"/>
    </location>
</feature>
<feature type="transmembrane region" description="Helical" evidence="7">
    <location>
        <begin position="21"/>
        <end position="38"/>
    </location>
</feature>
<comment type="caution">
    <text evidence="9">The sequence shown here is derived from an EMBL/GenBank/DDBJ whole genome shotgun (WGS) entry which is preliminary data.</text>
</comment>
<feature type="transmembrane region" description="Helical" evidence="7">
    <location>
        <begin position="87"/>
        <end position="108"/>
    </location>
</feature>
<feature type="transmembrane region" description="Helical" evidence="7">
    <location>
        <begin position="58"/>
        <end position="75"/>
    </location>
</feature>
<feature type="transmembrane region" description="Helical" evidence="7">
    <location>
        <begin position="149"/>
        <end position="172"/>
    </location>
</feature>
<dbReference type="CDD" id="cd17319">
    <property type="entry name" value="MFS_ExuT_GudP_like"/>
    <property type="match status" value="1"/>
</dbReference>
<feature type="transmembrane region" description="Helical" evidence="7">
    <location>
        <begin position="320"/>
        <end position="338"/>
    </location>
</feature>
<reference evidence="9 10" key="1">
    <citation type="submission" date="2020-02" db="EMBL/GenBank/DDBJ databases">
        <title>Sequencing the genomes of 1000 actinobacteria strains.</title>
        <authorList>
            <person name="Klenk H.-P."/>
        </authorList>
    </citation>
    <scope>NUCLEOTIDE SEQUENCE [LARGE SCALE GENOMIC DNA]</scope>
    <source>
        <strain evidence="9 10">DSM 27960</strain>
    </source>
</reference>
<evidence type="ECO:0000256" key="6">
    <source>
        <dbReference type="SAM" id="MobiDB-lite"/>
    </source>
</evidence>
<evidence type="ECO:0000256" key="1">
    <source>
        <dbReference type="ARBA" id="ARBA00004651"/>
    </source>
</evidence>
<dbReference type="Proteomes" id="UP000541033">
    <property type="component" value="Unassembled WGS sequence"/>
</dbReference>
<evidence type="ECO:0000313" key="10">
    <source>
        <dbReference type="Proteomes" id="UP000541033"/>
    </source>
</evidence>
<evidence type="ECO:0000259" key="8">
    <source>
        <dbReference type="PROSITE" id="PS50850"/>
    </source>
</evidence>
<feature type="region of interest" description="Disordered" evidence="6">
    <location>
        <begin position="442"/>
        <end position="466"/>
    </location>
</feature>
<feature type="transmembrane region" description="Helical" evidence="7">
    <location>
        <begin position="184"/>
        <end position="205"/>
    </location>
</feature>
<keyword evidence="5 7" id="KW-0472">Membrane</keyword>
<evidence type="ECO:0000256" key="7">
    <source>
        <dbReference type="SAM" id="Phobius"/>
    </source>
</evidence>
<evidence type="ECO:0000256" key="2">
    <source>
        <dbReference type="ARBA" id="ARBA00022448"/>
    </source>
</evidence>
<dbReference type="RefSeq" id="WP_167149868.1">
    <property type="nucleotide sequence ID" value="NZ_JAAMOX010000001.1"/>
</dbReference>
<dbReference type="SUPFAM" id="SSF103473">
    <property type="entry name" value="MFS general substrate transporter"/>
    <property type="match status" value="1"/>
</dbReference>
<dbReference type="Gene3D" id="1.20.1250.20">
    <property type="entry name" value="MFS general substrate transporter like domains"/>
    <property type="match status" value="2"/>
</dbReference>
<dbReference type="InterPro" id="IPR036259">
    <property type="entry name" value="MFS_trans_sf"/>
</dbReference>
<dbReference type="InterPro" id="IPR011701">
    <property type="entry name" value="MFS"/>
</dbReference>
<accession>A0A7X5TU12</accession>
<dbReference type="Pfam" id="PF07690">
    <property type="entry name" value="MFS_1"/>
    <property type="match status" value="1"/>
</dbReference>
<evidence type="ECO:0000256" key="5">
    <source>
        <dbReference type="ARBA" id="ARBA00023136"/>
    </source>
</evidence>
<dbReference type="GO" id="GO:0005886">
    <property type="term" value="C:plasma membrane"/>
    <property type="evidence" value="ECO:0007669"/>
    <property type="project" value="UniProtKB-SubCell"/>
</dbReference>
<feature type="transmembrane region" description="Helical" evidence="7">
    <location>
        <begin position="114"/>
        <end position="137"/>
    </location>
</feature>
<keyword evidence="4 7" id="KW-1133">Transmembrane helix</keyword>
<evidence type="ECO:0000313" key="9">
    <source>
        <dbReference type="EMBL" id="NIH53888.1"/>
    </source>
</evidence>
<feature type="domain" description="Major facilitator superfamily (MFS) profile" evidence="8">
    <location>
        <begin position="25"/>
        <end position="435"/>
    </location>
</feature>
<dbReference type="AlphaFoldDB" id="A0A7X5TU12"/>
<keyword evidence="10" id="KW-1185">Reference proteome</keyword>
<feature type="transmembrane region" description="Helical" evidence="7">
    <location>
        <begin position="252"/>
        <end position="269"/>
    </location>
</feature>
<comment type="subcellular location">
    <subcellularLocation>
        <location evidence="1">Cell membrane</location>
        <topology evidence="1">Multi-pass membrane protein</topology>
    </subcellularLocation>
</comment>
<name>A0A7X5TU12_9MICO</name>
<feature type="transmembrane region" description="Helical" evidence="7">
    <location>
        <begin position="410"/>
        <end position="431"/>
    </location>
</feature>
<proteinExistence type="predicted"/>
<keyword evidence="2" id="KW-0813">Transport</keyword>
<evidence type="ECO:0000256" key="3">
    <source>
        <dbReference type="ARBA" id="ARBA00022692"/>
    </source>
</evidence>
<evidence type="ECO:0000256" key="4">
    <source>
        <dbReference type="ARBA" id="ARBA00022989"/>
    </source>
</evidence>
<keyword evidence="3 7" id="KW-0812">Transmembrane</keyword>
<dbReference type="InterPro" id="IPR020846">
    <property type="entry name" value="MFS_dom"/>
</dbReference>
<dbReference type="PANTHER" id="PTHR43791:SF36">
    <property type="entry name" value="TRANSPORTER, PUTATIVE (AFU_ORTHOLOGUE AFUA_6G08340)-RELATED"/>
    <property type="match status" value="1"/>
</dbReference>
<gene>
    <name evidence="9" type="ORF">FHX76_001756</name>
</gene>
<protein>
    <submittedName>
        <fullName evidence="9">Sugar phosphate permease</fullName>
    </submittedName>
</protein>
<feature type="transmembrane region" description="Helical" evidence="7">
    <location>
        <begin position="344"/>
        <end position="363"/>
    </location>
</feature>
<dbReference type="GO" id="GO:0022857">
    <property type="term" value="F:transmembrane transporter activity"/>
    <property type="evidence" value="ECO:0007669"/>
    <property type="project" value="InterPro"/>
</dbReference>
<dbReference type="PROSITE" id="PS50850">
    <property type="entry name" value="MFS"/>
    <property type="match status" value="1"/>
</dbReference>
<dbReference type="EMBL" id="JAAMOX010000001">
    <property type="protein sequence ID" value="NIH53888.1"/>
    <property type="molecule type" value="Genomic_DNA"/>
</dbReference>
<dbReference type="FunFam" id="1.20.1250.20:FF:000018">
    <property type="entry name" value="MFS transporter permease"/>
    <property type="match status" value="1"/>
</dbReference>
<feature type="transmembrane region" description="Helical" evidence="7">
    <location>
        <begin position="289"/>
        <end position="308"/>
    </location>
</feature>
<sequence>MPTSTPPVLSAEAQKKTLAKITRRLIPLLIIGYFISYVDRVNISFAKLGMEQSFEMTAAQYGFAAGIFFAGYLLAEVPSNILMVKFGARVWLSRIMITWGIVGTLMAFAPNVEVIYLLRFLLGVAEAGFFPGILLFLTRWYPNKERAKVVATVMMAIPLAGLIGSPLNGWILDTFEGVFGMESWRWVFIIGGIPAILMGIVYFIMIADSPAKAKWLGVQEREWLEYTLKKEDAERTVGAPKGHLSALKNKKVIVLAAIYFLLQCGSYPLTYWMPSVIKDVTGDLSSTAIGWLNAIPFLFAAICMFLVGRLVKDEKSSRPVLIALIISTFAFGATALTLGNLPMMAFMAITVATMAVQTSKPLFWNLPTSFLAGAGAASGIALINSLGNTAGFFSPYAVGWIQDATGDSGMAVIVMIAAQGLAVVLIIGLVMSGKKQKAAQLANGVQPTDDAPLSDTEENNSVRTGA</sequence>
<dbReference type="PANTHER" id="PTHR43791">
    <property type="entry name" value="PERMEASE-RELATED"/>
    <property type="match status" value="1"/>
</dbReference>